<name>A0A117MJU1_9ACTN</name>
<accession>A0A117MJU1</accession>
<dbReference type="CDD" id="cd01991">
    <property type="entry name" value="Asn_synthase_B_C"/>
    <property type="match status" value="1"/>
</dbReference>
<dbReference type="AlphaFoldDB" id="A0A117MJU1"/>
<feature type="domain" description="Glutamine amidotransferase type-2" evidence="11">
    <location>
        <begin position="2"/>
        <end position="219"/>
    </location>
</feature>
<dbReference type="PROSITE" id="PS51278">
    <property type="entry name" value="GATASE_TYPE_2"/>
    <property type="match status" value="1"/>
</dbReference>
<evidence type="ECO:0000256" key="7">
    <source>
        <dbReference type="ARBA" id="ARBA00022962"/>
    </source>
</evidence>
<dbReference type="InterPro" id="IPR033738">
    <property type="entry name" value="AsnB_N"/>
</dbReference>
<dbReference type="EMBL" id="LLZG01000410">
    <property type="protein sequence ID" value="KUL21339.1"/>
    <property type="molecule type" value="Genomic_DNA"/>
</dbReference>
<comment type="caution">
    <text evidence="12">The sequence shown here is derived from an EMBL/GenBank/DDBJ whole genome shotgun (WGS) entry which is preliminary data.</text>
</comment>
<organism evidence="12 13">
    <name type="scientific">Streptomyces regalis</name>
    <dbReference type="NCBI Taxonomy" id="68262"/>
    <lineage>
        <taxon>Bacteria</taxon>
        <taxon>Bacillati</taxon>
        <taxon>Actinomycetota</taxon>
        <taxon>Actinomycetes</taxon>
        <taxon>Kitasatosporales</taxon>
        <taxon>Streptomycetaceae</taxon>
        <taxon>Streptomyces</taxon>
    </lineage>
</organism>
<evidence type="ECO:0000313" key="12">
    <source>
        <dbReference type="EMBL" id="KUL21339.1"/>
    </source>
</evidence>
<keyword evidence="7 9" id="KW-0315">Glutamine amidotransferase</keyword>
<protein>
    <recommendedName>
        <fullName evidence="3">asparagine synthase (glutamine-hydrolyzing)</fullName>
        <ecNumber evidence="3">6.3.5.4</ecNumber>
    </recommendedName>
</protein>
<dbReference type="Pfam" id="PF00733">
    <property type="entry name" value="Asn_synthase"/>
    <property type="match status" value="1"/>
</dbReference>
<dbReference type="InterPro" id="IPR017932">
    <property type="entry name" value="GATase_2_dom"/>
</dbReference>
<evidence type="ECO:0000256" key="8">
    <source>
        <dbReference type="ARBA" id="ARBA00048741"/>
    </source>
</evidence>
<dbReference type="Proteomes" id="UP000053923">
    <property type="component" value="Unassembled WGS sequence"/>
</dbReference>
<dbReference type="RefSeq" id="WP_062714547.1">
    <property type="nucleotide sequence ID" value="NZ_LLZG01000410.1"/>
</dbReference>
<keyword evidence="6 9" id="KW-0061">Asparagine biosynthesis</keyword>
<evidence type="ECO:0000256" key="2">
    <source>
        <dbReference type="ARBA" id="ARBA00005752"/>
    </source>
</evidence>
<dbReference type="InterPro" id="IPR006426">
    <property type="entry name" value="Asn_synth_AEB"/>
</dbReference>
<evidence type="ECO:0000256" key="4">
    <source>
        <dbReference type="ARBA" id="ARBA00022741"/>
    </source>
</evidence>
<reference evidence="13" key="1">
    <citation type="submission" date="2015-10" db="EMBL/GenBank/DDBJ databases">
        <authorList>
            <person name="Ju K.-S."/>
            <person name="Doroghazi J.R."/>
            <person name="Metcalf W.W."/>
        </authorList>
    </citation>
    <scope>NUCLEOTIDE SEQUENCE [LARGE SCALE GENOMIC DNA]</scope>
    <source>
        <strain evidence="13">NRRL 3151</strain>
    </source>
</reference>
<dbReference type="PANTHER" id="PTHR43284">
    <property type="entry name" value="ASPARAGINE SYNTHETASE (GLUTAMINE-HYDROLYZING)"/>
    <property type="match status" value="1"/>
</dbReference>
<dbReference type="InterPro" id="IPR001962">
    <property type="entry name" value="Asn_synthase"/>
</dbReference>
<sequence length="733" mass="80660">MCGLAGLARTDGGALSPDADGLLRRMAHAVTHRGPDERELLRSGPVGLAFTRLSLVDPAAGSQPLHSPDGSVVLIANGEVYNHRELAAALPAGSRPRTGSDCEVLVHLYQHKGLGFLDDVRGMFSIVLWDRKLNRLVLARDRFGVKPLFFHRNRERIVFGSEMKALFEDPACPRELDWDGALTDQAINGALEFSEGMQKTWFRGIETVPPGTIRTVDLDDGSISDHVYWSFPNAGEYRDDLSAEEFIEEYAGLLSASVAECETSDAELGLFLSGGVDSAAIAALSTVRPRTFTALNGSTLANRDAEYGHRAAELLGLANHQVLFDTAQVPSAEEWKSLLWLLESPQCGPEIYYKRELYRFVKARFPEIKGMLLGGGADEFNGGYSVSMSSDGGWEQFMANIGGMALRDHLHRNRGAAAWWDQSALPLIRAEVLRGGAPPEDPYERFLRWKYRDVQQYNCWHEDRTAAGSGIEARVPFLDHRLVELSVRVPPALRERLIWDKRILRDGLDGVLPQEFIHRPKVPFFYGDGVHHTYRTFAAMLAADGDALLDEALSGPRAKEYIDADNARATLRALQDDPSSGHVEFLLRVVNLGLLEQMAGQPPRPPVEATWGPVPTELPVSDWESESAAVEARVLLHPQLHDALVPAFDDSVLLLSDRRDPLVRYVIVDGEIEYVIDGEETPAWQRLLDAVDGQRGLGELLAAAGCAIADVEEPLLQSVEFGVLTLAEPASAG</sequence>
<dbReference type="InterPro" id="IPR029055">
    <property type="entry name" value="Ntn_hydrolases_N"/>
</dbReference>
<comment type="similarity">
    <text evidence="2">Belongs to the asparagine synthetase family.</text>
</comment>
<dbReference type="GO" id="GO:0005829">
    <property type="term" value="C:cytosol"/>
    <property type="evidence" value="ECO:0007669"/>
    <property type="project" value="TreeGrafter"/>
</dbReference>
<feature type="binding site" evidence="10">
    <location>
        <position position="101"/>
    </location>
    <ligand>
        <name>L-glutamine</name>
        <dbReference type="ChEBI" id="CHEBI:58359"/>
    </ligand>
</feature>
<dbReference type="GO" id="GO:0004066">
    <property type="term" value="F:asparagine synthase (glutamine-hydrolyzing) activity"/>
    <property type="evidence" value="ECO:0007669"/>
    <property type="project" value="UniProtKB-EC"/>
</dbReference>
<gene>
    <name evidence="12" type="ORF">ADL12_45270</name>
</gene>
<dbReference type="Gene3D" id="3.40.50.620">
    <property type="entry name" value="HUPs"/>
    <property type="match status" value="1"/>
</dbReference>
<dbReference type="SUPFAM" id="SSF56235">
    <property type="entry name" value="N-terminal nucleophile aminohydrolases (Ntn hydrolases)"/>
    <property type="match status" value="1"/>
</dbReference>
<evidence type="ECO:0000313" key="13">
    <source>
        <dbReference type="Proteomes" id="UP000053923"/>
    </source>
</evidence>
<dbReference type="Gene3D" id="3.60.20.10">
    <property type="entry name" value="Glutamine Phosphoribosylpyrophosphate, subunit 1, domain 1"/>
    <property type="match status" value="1"/>
</dbReference>
<evidence type="ECO:0000259" key="11">
    <source>
        <dbReference type="PROSITE" id="PS51278"/>
    </source>
</evidence>
<dbReference type="InterPro" id="IPR051786">
    <property type="entry name" value="ASN_synthetase/amidase"/>
</dbReference>
<dbReference type="InterPro" id="IPR014729">
    <property type="entry name" value="Rossmann-like_a/b/a_fold"/>
</dbReference>
<dbReference type="PIRSF" id="PIRSF001589">
    <property type="entry name" value="Asn_synthetase_glu-h"/>
    <property type="match status" value="1"/>
</dbReference>
<evidence type="ECO:0000256" key="9">
    <source>
        <dbReference type="PIRSR" id="PIRSR001589-1"/>
    </source>
</evidence>
<dbReference type="GO" id="GO:0006529">
    <property type="term" value="P:asparagine biosynthetic process"/>
    <property type="evidence" value="ECO:0007669"/>
    <property type="project" value="UniProtKB-KW"/>
</dbReference>
<comment type="pathway">
    <text evidence="1">Amino-acid biosynthesis; L-asparagine biosynthesis; L-asparagine from L-aspartate (L-Gln route): step 1/1.</text>
</comment>
<dbReference type="Pfam" id="PF13537">
    <property type="entry name" value="GATase_7"/>
    <property type="match status" value="1"/>
</dbReference>
<dbReference type="PANTHER" id="PTHR43284:SF1">
    <property type="entry name" value="ASPARAGINE SYNTHETASE"/>
    <property type="match status" value="1"/>
</dbReference>
<dbReference type="CDD" id="cd00712">
    <property type="entry name" value="AsnB"/>
    <property type="match status" value="1"/>
</dbReference>
<evidence type="ECO:0000256" key="6">
    <source>
        <dbReference type="ARBA" id="ARBA00022888"/>
    </source>
</evidence>
<evidence type="ECO:0000256" key="10">
    <source>
        <dbReference type="PIRSR" id="PIRSR001589-2"/>
    </source>
</evidence>
<dbReference type="NCBIfam" id="TIGR01536">
    <property type="entry name" value="asn_synth_AEB"/>
    <property type="match status" value="1"/>
</dbReference>
<comment type="catalytic activity">
    <reaction evidence="8">
        <text>L-aspartate + L-glutamine + ATP + H2O = L-asparagine + L-glutamate + AMP + diphosphate + H(+)</text>
        <dbReference type="Rhea" id="RHEA:12228"/>
        <dbReference type="ChEBI" id="CHEBI:15377"/>
        <dbReference type="ChEBI" id="CHEBI:15378"/>
        <dbReference type="ChEBI" id="CHEBI:29985"/>
        <dbReference type="ChEBI" id="CHEBI:29991"/>
        <dbReference type="ChEBI" id="CHEBI:30616"/>
        <dbReference type="ChEBI" id="CHEBI:33019"/>
        <dbReference type="ChEBI" id="CHEBI:58048"/>
        <dbReference type="ChEBI" id="CHEBI:58359"/>
        <dbReference type="ChEBI" id="CHEBI:456215"/>
        <dbReference type="EC" id="6.3.5.4"/>
    </reaction>
</comment>
<dbReference type="SUPFAM" id="SSF52402">
    <property type="entry name" value="Adenine nucleotide alpha hydrolases-like"/>
    <property type="match status" value="1"/>
</dbReference>
<keyword evidence="4 10" id="KW-0547">Nucleotide-binding</keyword>
<dbReference type="GO" id="GO:0005524">
    <property type="term" value="F:ATP binding"/>
    <property type="evidence" value="ECO:0007669"/>
    <property type="project" value="UniProtKB-KW"/>
</dbReference>
<keyword evidence="5 10" id="KW-0067">ATP-binding</keyword>
<evidence type="ECO:0000256" key="3">
    <source>
        <dbReference type="ARBA" id="ARBA00012737"/>
    </source>
</evidence>
<evidence type="ECO:0000256" key="1">
    <source>
        <dbReference type="ARBA" id="ARBA00005187"/>
    </source>
</evidence>
<keyword evidence="13" id="KW-1185">Reference proteome</keyword>
<feature type="active site" description="For GATase activity" evidence="9">
    <location>
        <position position="2"/>
    </location>
</feature>
<keyword evidence="9" id="KW-0028">Amino-acid biosynthesis</keyword>
<dbReference type="EC" id="6.3.5.4" evidence="3"/>
<dbReference type="OrthoDB" id="9763290at2"/>
<evidence type="ECO:0000256" key="5">
    <source>
        <dbReference type="ARBA" id="ARBA00022840"/>
    </source>
</evidence>
<proteinExistence type="inferred from homology"/>